<organism evidence="3 4">
    <name type="scientific">Bimuria novae-zelandiae CBS 107.79</name>
    <dbReference type="NCBI Taxonomy" id="1447943"/>
    <lineage>
        <taxon>Eukaryota</taxon>
        <taxon>Fungi</taxon>
        <taxon>Dikarya</taxon>
        <taxon>Ascomycota</taxon>
        <taxon>Pezizomycotina</taxon>
        <taxon>Dothideomycetes</taxon>
        <taxon>Pleosporomycetidae</taxon>
        <taxon>Pleosporales</taxon>
        <taxon>Massarineae</taxon>
        <taxon>Didymosphaeriaceae</taxon>
        <taxon>Bimuria</taxon>
    </lineage>
</organism>
<sequence length="316" mass="33134">MRVLYTLPGLLLSSRTIEAYIPADSSKPTVKHEEDCSADGKLLCNGEMQFGLCDRGKVVWQDVALGTVCLNGQIAHAVLSVQSPTITTPTSLTETSNSCKSLATTSTFCTATSAIPPYGCLCRPESSCVEPMAPPKATFQFPFTNSTLISEISSVYISCTSSGWGDDVVTYCPGWFASSCSLATSTPFLTTITDPIATTSVSGKSFSTSYYCMTTSTTSWFETFASCVDADSSRVSPAYNSFTELPPSTPTITASATDPLTTDSPTPSTSEAPVTVQPPPPSGTCDPHCNCATGGKPVPTEGRYLCGWCGSACSSP</sequence>
<evidence type="ECO:0008006" key="5">
    <source>
        <dbReference type="Google" id="ProtNLM"/>
    </source>
</evidence>
<gene>
    <name evidence="3" type="ORF">BU23DRAFT_634233</name>
</gene>
<dbReference type="EMBL" id="ML976671">
    <property type="protein sequence ID" value="KAF1975176.1"/>
    <property type="molecule type" value="Genomic_DNA"/>
</dbReference>
<dbReference type="AlphaFoldDB" id="A0A6A5VJK0"/>
<dbReference type="Proteomes" id="UP000800036">
    <property type="component" value="Unassembled WGS sequence"/>
</dbReference>
<evidence type="ECO:0000256" key="2">
    <source>
        <dbReference type="SAM" id="SignalP"/>
    </source>
</evidence>
<reference evidence="3" key="1">
    <citation type="journal article" date="2020" name="Stud. Mycol.">
        <title>101 Dothideomycetes genomes: a test case for predicting lifestyles and emergence of pathogens.</title>
        <authorList>
            <person name="Haridas S."/>
            <person name="Albert R."/>
            <person name="Binder M."/>
            <person name="Bloem J."/>
            <person name="Labutti K."/>
            <person name="Salamov A."/>
            <person name="Andreopoulos B."/>
            <person name="Baker S."/>
            <person name="Barry K."/>
            <person name="Bills G."/>
            <person name="Bluhm B."/>
            <person name="Cannon C."/>
            <person name="Castanera R."/>
            <person name="Culley D."/>
            <person name="Daum C."/>
            <person name="Ezra D."/>
            <person name="Gonzalez J."/>
            <person name="Henrissat B."/>
            <person name="Kuo A."/>
            <person name="Liang C."/>
            <person name="Lipzen A."/>
            <person name="Lutzoni F."/>
            <person name="Magnuson J."/>
            <person name="Mondo S."/>
            <person name="Nolan M."/>
            <person name="Ohm R."/>
            <person name="Pangilinan J."/>
            <person name="Park H.-J."/>
            <person name="Ramirez L."/>
            <person name="Alfaro M."/>
            <person name="Sun H."/>
            <person name="Tritt A."/>
            <person name="Yoshinaga Y."/>
            <person name="Zwiers L.-H."/>
            <person name="Turgeon B."/>
            <person name="Goodwin S."/>
            <person name="Spatafora J."/>
            <person name="Crous P."/>
            <person name="Grigoriev I."/>
        </authorList>
    </citation>
    <scope>NUCLEOTIDE SEQUENCE</scope>
    <source>
        <strain evidence="3">CBS 107.79</strain>
    </source>
</reference>
<keyword evidence="2" id="KW-0732">Signal</keyword>
<evidence type="ECO:0000256" key="1">
    <source>
        <dbReference type="SAM" id="MobiDB-lite"/>
    </source>
</evidence>
<protein>
    <recommendedName>
        <fullName evidence="5">Ig-like domain-containing protein</fullName>
    </recommendedName>
</protein>
<feature type="chain" id="PRO_5025457052" description="Ig-like domain-containing protein" evidence="2">
    <location>
        <begin position="20"/>
        <end position="316"/>
    </location>
</feature>
<dbReference type="OrthoDB" id="3800713at2759"/>
<feature type="compositionally biased region" description="Low complexity" evidence="1">
    <location>
        <begin position="250"/>
        <end position="273"/>
    </location>
</feature>
<evidence type="ECO:0000313" key="3">
    <source>
        <dbReference type="EMBL" id="KAF1975176.1"/>
    </source>
</evidence>
<name>A0A6A5VJK0_9PLEO</name>
<feature type="signal peptide" evidence="2">
    <location>
        <begin position="1"/>
        <end position="19"/>
    </location>
</feature>
<proteinExistence type="predicted"/>
<accession>A0A6A5VJK0</accession>
<evidence type="ECO:0000313" key="4">
    <source>
        <dbReference type="Proteomes" id="UP000800036"/>
    </source>
</evidence>
<keyword evidence="4" id="KW-1185">Reference proteome</keyword>
<feature type="region of interest" description="Disordered" evidence="1">
    <location>
        <begin position="246"/>
        <end position="279"/>
    </location>
</feature>